<dbReference type="RefSeq" id="WP_197446578.1">
    <property type="nucleotide sequence ID" value="NZ_CP036426.1"/>
</dbReference>
<name>A0A518HE10_9BACT</name>
<proteinExistence type="predicted"/>
<organism evidence="1 2">
    <name type="scientific">Tautonia plasticadhaerens</name>
    <dbReference type="NCBI Taxonomy" id="2527974"/>
    <lineage>
        <taxon>Bacteria</taxon>
        <taxon>Pseudomonadati</taxon>
        <taxon>Planctomycetota</taxon>
        <taxon>Planctomycetia</taxon>
        <taxon>Isosphaerales</taxon>
        <taxon>Isosphaeraceae</taxon>
        <taxon>Tautonia</taxon>
    </lineage>
</organism>
<accession>A0A518HE10</accession>
<dbReference type="KEGG" id="tpla:ElP_69060"/>
<evidence type="ECO:0008006" key="3">
    <source>
        <dbReference type="Google" id="ProtNLM"/>
    </source>
</evidence>
<evidence type="ECO:0000313" key="1">
    <source>
        <dbReference type="EMBL" id="QDV38946.1"/>
    </source>
</evidence>
<gene>
    <name evidence="1" type="ORF">ElP_69060</name>
</gene>
<keyword evidence="2" id="KW-1185">Reference proteome</keyword>
<dbReference type="AlphaFoldDB" id="A0A518HE10"/>
<reference evidence="1 2" key="1">
    <citation type="submission" date="2019-02" db="EMBL/GenBank/DDBJ databases">
        <title>Deep-cultivation of Planctomycetes and their phenomic and genomic characterization uncovers novel biology.</title>
        <authorList>
            <person name="Wiegand S."/>
            <person name="Jogler M."/>
            <person name="Boedeker C."/>
            <person name="Pinto D."/>
            <person name="Vollmers J."/>
            <person name="Rivas-Marin E."/>
            <person name="Kohn T."/>
            <person name="Peeters S.H."/>
            <person name="Heuer A."/>
            <person name="Rast P."/>
            <person name="Oberbeckmann S."/>
            <person name="Bunk B."/>
            <person name="Jeske O."/>
            <person name="Meyerdierks A."/>
            <person name="Storesund J.E."/>
            <person name="Kallscheuer N."/>
            <person name="Luecker S."/>
            <person name="Lage O.M."/>
            <person name="Pohl T."/>
            <person name="Merkel B.J."/>
            <person name="Hornburger P."/>
            <person name="Mueller R.-W."/>
            <person name="Bruemmer F."/>
            <person name="Labrenz M."/>
            <person name="Spormann A.M."/>
            <person name="Op den Camp H."/>
            <person name="Overmann J."/>
            <person name="Amann R."/>
            <person name="Jetten M.S.M."/>
            <person name="Mascher T."/>
            <person name="Medema M.H."/>
            <person name="Devos D.P."/>
            <person name="Kaster A.-K."/>
            <person name="Ovreas L."/>
            <person name="Rohde M."/>
            <person name="Galperin M.Y."/>
            <person name="Jogler C."/>
        </authorList>
    </citation>
    <scope>NUCLEOTIDE SEQUENCE [LARGE SCALE GENOMIC DNA]</scope>
    <source>
        <strain evidence="1 2">ElP</strain>
    </source>
</reference>
<protein>
    <recommendedName>
        <fullName evidence="3">Acyltransferase</fullName>
    </recommendedName>
</protein>
<evidence type="ECO:0000313" key="2">
    <source>
        <dbReference type="Proteomes" id="UP000317835"/>
    </source>
</evidence>
<sequence length="48" mass="5080">MLAPRPPGPARMFALDMLRGLAMLLVLFTHLPGGRGSIAPVRLLNAIG</sequence>
<dbReference type="Proteomes" id="UP000317835">
    <property type="component" value="Chromosome"/>
</dbReference>
<dbReference type="EMBL" id="CP036426">
    <property type="protein sequence ID" value="QDV38946.1"/>
    <property type="molecule type" value="Genomic_DNA"/>
</dbReference>